<dbReference type="EMBL" id="CM043792">
    <property type="protein sequence ID" value="KAI4822297.1"/>
    <property type="molecule type" value="Genomic_DNA"/>
</dbReference>
<keyword evidence="2" id="KW-1185">Reference proteome</keyword>
<reference evidence="1" key="1">
    <citation type="submission" date="2022-05" db="EMBL/GenBank/DDBJ databases">
        <title>Chromosome-level genome of Chaenocephalus aceratus.</title>
        <authorList>
            <person name="Park H."/>
        </authorList>
    </citation>
    <scope>NUCLEOTIDE SEQUENCE</scope>
    <source>
        <strain evidence="1">KU_202001</strain>
    </source>
</reference>
<name>A0ACB9X8R5_CHAAC</name>
<protein>
    <submittedName>
        <fullName evidence="1">Uncharacterized protein</fullName>
    </submittedName>
</protein>
<dbReference type="Proteomes" id="UP001057452">
    <property type="component" value="Chromosome 8"/>
</dbReference>
<evidence type="ECO:0000313" key="1">
    <source>
        <dbReference type="EMBL" id="KAI4822297.1"/>
    </source>
</evidence>
<proteinExistence type="predicted"/>
<accession>A0ACB9X8R5</accession>
<comment type="caution">
    <text evidence="1">The sequence shown here is derived from an EMBL/GenBank/DDBJ whole genome shotgun (WGS) entry which is preliminary data.</text>
</comment>
<gene>
    <name evidence="1" type="ORF">KUCAC02_007851</name>
</gene>
<organism evidence="1 2">
    <name type="scientific">Chaenocephalus aceratus</name>
    <name type="common">Blackfin icefish</name>
    <name type="synonym">Chaenichthys aceratus</name>
    <dbReference type="NCBI Taxonomy" id="36190"/>
    <lineage>
        <taxon>Eukaryota</taxon>
        <taxon>Metazoa</taxon>
        <taxon>Chordata</taxon>
        <taxon>Craniata</taxon>
        <taxon>Vertebrata</taxon>
        <taxon>Euteleostomi</taxon>
        <taxon>Actinopterygii</taxon>
        <taxon>Neopterygii</taxon>
        <taxon>Teleostei</taxon>
        <taxon>Neoteleostei</taxon>
        <taxon>Acanthomorphata</taxon>
        <taxon>Eupercaria</taxon>
        <taxon>Perciformes</taxon>
        <taxon>Notothenioidei</taxon>
        <taxon>Channichthyidae</taxon>
        <taxon>Chaenocephalus</taxon>
    </lineage>
</organism>
<evidence type="ECO:0000313" key="2">
    <source>
        <dbReference type="Proteomes" id="UP001057452"/>
    </source>
</evidence>
<sequence length="73" mass="8024">MVSGQCLFKKEGRADAEAKGDHSLEFIHGYCIQASAAKQWRLIEESVTMSIKHPPAFRQASVGPVKPVSLNIK</sequence>